<accession>A0AAV5WVB2</accession>
<comment type="caution">
    <text evidence="1">The sequence shown here is derived from an EMBL/GenBank/DDBJ whole genome shotgun (WGS) entry which is preliminary data.</text>
</comment>
<proteinExistence type="predicted"/>
<keyword evidence="2" id="KW-1185">Reference proteome</keyword>
<feature type="non-terminal residue" evidence="1">
    <location>
        <position position="77"/>
    </location>
</feature>
<reference evidence="1" key="1">
    <citation type="submission" date="2023-10" db="EMBL/GenBank/DDBJ databases">
        <title>Genome assembly of Pristionchus species.</title>
        <authorList>
            <person name="Yoshida K."/>
            <person name="Sommer R.J."/>
        </authorList>
    </citation>
    <scope>NUCLEOTIDE SEQUENCE</scope>
    <source>
        <strain evidence="1">RS5133</strain>
    </source>
</reference>
<evidence type="ECO:0000313" key="2">
    <source>
        <dbReference type="Proteomes" id="UP001432322"/>
    </source>
</evidence>
<evidence type="ECO:0000313" key="1">
    <source>
        <dbReference type="EMBL" id="GMT33687.1"/>
    </source>
</evidence>
<dbReference type="Proteomes" id="UP001432322">
    <property type="component" value="Unassembled WGS sequence"/>
</dbReference>
<organism evidence="1 2">
    <name type="scientific">Pristionchus fissidentatus</name>
    <dbReference type="NCBI Taxonomy" id="1538716"/>
    <lineage>
        <taxon>Eukaryota</taxon>
        <taxon>Metazoa</taxon>
        <taxon>Ecdysozoa</taxon>
        <taxon>Nematoda</taxon>
        <taxon>Chromadorea</taxon>
        <taxon>Rhabditida</taxon>
        <taxon>Rhabditina</taxon>
        <taxon>Diplogasteromorpha</taxon>
        <taxon>Diplogasteroidea</taxon>
        <taxon>Neodiplogasteridae</taxon>
        <taxon>Pristionchus</taxon>
    </lineage>
</organism>
<sequence>ESRMIYLQKRYLIDKRLKSLLEIEENVVGDILLDEITSIRTIVDHFTIDGYLVLGDDSLLIQLAESGLIHFCSNEMI</sequence>
<feature type="non-terminal residue" evidence="1">
    <location>
        <position position="1"/>
    </location>
</feature>
<dbReference type="EMBL" id="BTSY01000006">
    <property type="protein sequence ID" value="GMT33687.1"/>
    <property type="molecule type" value="Genomic_DNA"/>
</dbReference>
<protein>
    <submittedName>
        <fullName evidence="1">Uncharacterized protein</fullName>
    </submittedName>
</protein>
<dbReference type="AlphaFoldDB" id="A0AAV5WVB2"/>
<name>A0AAV5WVB2_9BILA</name>
<gene>
    <name evidence="1" type="ORF">PFISCL1PPCAC_24984</name>
</gene>